<dbReference type="InterPro" id="IPR012951">
    <property type="entry name" value="BBE"/>
</dbReference>
<dbReference type="Pfam" id="PF08031">
    <property type="entry name" value="BBE"/>
    <property type="match status" value="1"/>
</dbReference>
<evidence type="ECO:0000256" key="6">
    <source>
        <dbReference type="SAM" id="MobiDB-lite"/>
    </source>
</evidence>
<dbReference type="PROSITE" id="PS51387">
    <property type="entry name" value="FAD_PCMH"/>
    <property type="match status" value="1"/>
</dbReference>
<evidence type="ECO:0000313" key="9">
    <source>
        <dbReference type="Proteomes" id="UP001148614"/>
    </source>
</evidence>
<comment type="caution">
    <text evidence="8">The sequence shown here is derived from an EMBL/GenBank/DDBJ whole genome shotgun (WGS) entry which is preliminary data.</text>
</comment>
<dbReference type="InterPro" id="IPR036318">
    <property type="entry name" value="FAD-bd_PCMH-like_sf"/>
</dbReference>
<dbReference type="Pfam" id="PF01565">
    <property type="entry name" value="FAD_binding_4"/>
    <property type="match status" value="1"/>
</dbReference>
<evidence type="ECO:0000256" key="3">
    <source>
        <dbReference type="ARBA" id="ARBA00022729"/>
    </source>
</evidence>
<dbReference type="InterPro" id="IPR016166">
    <property type="entry name" value="FAD-bd_PCMH"/>
</dbReference>
<dbReference type="PANTHER" id="PTHR42973:SF32">
    <property type="entry name" value="FAD-LINKED OXIDOREDUCTASE AFOF"/>
    <property type="match status" value="1"/>
</dbReference>
<keyword evidence="9" id="KW-1185">Reference proteome</keyword>
<protein>
    <recommendedName>
        <fullName evidence="7">FAD-binding PCMH-type domain-containing protein</fullName>
    </recommendedName>
</protein>
<name>A0A9W8TR16_9PEZI</name>
<dbReference type="SUPFAM" id="SSF56176">
    <property type="entry name" value="FAD-binding/transporter-associated domain-like"/>
    <property type="match status" value="1"/>
</dbReference>
<reference evidence="8" key="1">
    <citation type="submission" date="2022-07" db="EMBL/GenBank/DDBJ databases">
        <title>Genome Sequence of Xylaria arbuscula.</title>
        <authorList>
            <person name="Buettner E."/>
        </authorList>
    </citation>
    <scope>NUCLEOTIDE SEQUENCE</scope>
    <source>
        <strain evidence="8">VT107</strain>
    </source>
</reference>
<evidence type="ECO:0000256" key="2">
    <source>
        <dbReference type="ARBA" id="ARBA00022630"/>
    </source>
</evidence>
<gene>
    <name evidence="8" type="ORF">NPX13_g507</name>
</gene>
<accession>A0A9W8TR16</accession>
<evidence type="ECO:0000256" key="1">
    <source>
        <dbReference type="ARBA" id="ARBA00005466"/>
    </source>
</evidence>
<dbReference type="SUPFAM" id="SSF55103">
    <property type="entry name" value="FAD-linked oxidases, C-terminal domain"/>
    <property type="match status" value="1"/>
</dbReference>
<dbReference type="InterPro" id="IPR050416">
    <property type="entry name" value="FAD-linked_Oxidoreductase"/>
</dbReference>
<evidence type="ECO:0000259" key="7">
    <source>
        <dbReference type="PROSITE" id="PS51387"/>
    </source>
</evidence>
<proteinExistence type="inferred from homology"/>
<comment type="similarity">
    <text evidence="1">Belongs to the oxygen-dependent FAD-linked oxidoreductase family.</text>
</comment>
<evidence type="ECO:0000256" key="4">
    <source>
        <dbReference type="ARBA" id="ARBA00022827"/>
    </source>
</evidence>
<dbReference type="GO" id="GO:0071949">
    <property type="term" value="F:FAD binding"/>
    <property type="evidence" value="ECO:0007669"/>
    <property type="project" value="InterPro"/>
</dbReference>
<evidence type="ECO:0000313" key="8">
    <source>
        <dbReference type="EMBL" id="KAJ3580058.1"/>
    </source>
</evidence>
<dbReference type="InterPro" id="IPR016164">
    <property type="entry name" value="FAD-linked_Oxase-like_C"/>
</dbReference>
<keyword evidence="2" id="KW-0285">Flavoprotein</keyword>
<dbReference type="EMBL" id="JANPWZ010000033">
    <property type="protein sequence ID" value="KAJ3580058.1"/>
    <property type="molecule type" value="Genomic_DNA"/>
</dbReference>
<dbReference type="InterPro" id="IPR006094">
    <property type="entry name" value="Oxid_FAD_bind_N"/>
</dbReference>
<keyword evidence="5" id="KW-0560">Oxidoreductase</keyword>
<dbReference type="Gene3D" id="3.30.465.10">
    <property type="match status" value="1"/>
</dbReference>
<sequence>MTAEARDSNMESACRNARWPTNVTILYPENDAAFTNATVRWNAYSGPSYCAAVSPTTADQVASIVKAANAANVPFLATGGRHNFGTTLKNLQNGLAIDLSLMNSVTVDAENGIAVIGGGAKIQTVLDAVSKAGFMIPSGTCGCAGYIGAGIGAGVGYLQGTLGLVIDSLVSVNLVIASGDCVEASETSNPDLFWAIRGAGANFGIITAVFKLTKKVNNGEVYYADLIYSPDQKSAYFDLMESLNGNYPSQLGFSTTIYWNAQTNQTNILATVFWAGTEAEAVKGLKPFFDINPVVAANKTLPADEIPKTVLLGIIQASCNTTNGIYGIHTVNVRQYSACTYSSVFDKFDAYLKQYPESQSSVLIFETFSTKSSLAVPDGETAYPWRDATGNIMLQFRWAGVNNQFANTANEVAKELRTDLAATSGYPGLSAYVSYAFGDETLEEMYGQDKLPRLLKLKEQWDPDNRFAPIRPDSMANGSSTRQTRRNHVPSPTAYAQVMRMVIVGARLKVAYAGVFWQGNSRRASILFRSVVDRGPVKLFSDDKRLCNDRLLRVLVASYHCLYAMT</sequence>
<feature type="domain" description="FAD-binding PCMH-type" evidence="7">
    <location>
        <begin position="44"/>
        <end position="216"/>
    </location>
</feature>
<feature type="region of interest" description="Disordered" evidence="6">
    <location>
        <begin position="465"/>
        <end position="490"/>
    </location>
</feature>
<evidence type="ECO:0000256" key="5">
    <source>
        <dbReference type="ARBA" id="ARBA00023002"/>
    </source>
</evidence>
<organism evidence="8 9">
    <name type="scientific">Xylaria arbuscula</name>
    <dbReference type="NCBI Taxonomy" id="114810"/>
    <lineage>
        <taxon>Eukaryota</taxon>
        <taxon>Fungi</taxon>
        <taxon>Dikarya</taxon>
        <taxon>Ascomycota</taxon>
        <taxon>Pezizomycotina</taxon>
        <taxon>Sordariomycetes</taxon>
        <taxon>Xylariomycetidae</taxon>
        <taxon>Xylariales</taxon>
        <taxon>Xylariaceae</taxon>
        <taxon>Xylaria</taxon>
    </lineage>
</organism>
<dbReference type="PANTHER" id="PTHR42973">
    <property type="entry name" value="BINDING OXIDOREDUCTASE, PUTATIVE (AFU_ORTHOLOGUE AFUA_1G17690)-RELATED"/>
    <property type="match status" value="1"/>
</dbReference>
<keyword evidence="4" id="KW-0274">FAD</keyword>
<keyword evidence="3" id="KW-0732">Signal</keyword>
<dbReference type="Gene3D" id="3.40.462.20">
    <property type="match status" value="1"/>
</dbReference>
<dbReference type="GO" id="GO:0016491">
    <property type="term" value="F:oxidoreductase activity"/>
    <property type="evidence" value="ECO:0007669"/>
    <property type="project" value="UniProtKB-KW"/>
</dbReference>
<dbReference type="AlphaFoldDB" id="A0A9W8TR16"/>
<dbReference type="Proteomes" id="UP001148614">
    <property type="component" value="Unassembled WGS sequence"/>
</dbReference>
<dbReference type="InterPro" id="IPR016169">
    <property type="entry name" value="FAD-bd_PCMH_sub2"/>
</dbReference>
<dbReference type="VEuPathDB" id="FungiDB:F4678DRAFT_460588"/>